<accession>A0A6C0BXK5</accession>
<dbReference type="EMBL" id="MN739271">
    <property type="protein sequence ID" value="QHS96541.1"/>
    <property type="molecule type" value="Genomic_DNA"/>
</dbReference>
<protein>
    <submittedName>
        <fullName evidence="2">Uncharacterized protein</fullName>
    </submittedName>
</protein>
<name>A0A6C0BXK5_9ZZZZ</name>
<feature type="compositionally biased region" description="Low complexity" evidence="1">
    <location>
        <begin position="58"/>
        <end position="68"/>
    </location>
</feature>
<dbReference type="AlphaFoldDB" id="A0A6C0BXK5"/>
<feature type="region of interest" description="Disordered" evidence="1">
    <location>
        <begin position="41"/>
        <end position="111"/>
    </location>
</feature>
<evidence type="ECO:0000313" key="2">
    <source>
        <dbReference type="EMBL" id="QHS96541.1"/>
    </source>
</evidence>
<feature type="compositionally biased region" description="Low complexity" evidence="1">
    <location>
        <begin position="93"/>
        <end position="105"/>
    </location>
</feature>
<organism evidence="2">
    <name type="scientific">viral metagenome</name>
    <dbReference type="NCBI Taxonomy" id="1070528"/>
    <lineage>
        <taxon>unclassified sequences</taxon>
        <taxon>metagenomes</taxon>
        <taxon>organismal metagenomes</taxon>
    </lineage>
</organism>
<proteinExistence type="predicted"/>
<evidence type="ECO:0000256" key="1">
    <source>
        <dbReference type="SAM" id="MobiDB-lite"/>
    </source>
</evidence>
<sequence length="152" mass="15820">MAPTFKMPKKMSKILNNEMLVLGAGVLLVFFVVKYSQSKAVAPAPAPQRKRPKSVGGAPAAAAPQPRASVSENKPADLLPHDGNSEWAEFAPQGQGDLQGSGSLLHPQISQRPFNSVQGTNALRGDPQISIGEVPSIAAPANPIHGNATGLN</sequence>
<reference evidence="2" key="1">
    <citation type="journal article" date="2020" name="Nature">
        <title>Giant virus diversity and host interactions through global metagenomics.</title>
        <authorList>
            <person name="Schulz F."/>
            <person name="Roux S."/>
            <person name="Paez-Espino D."/>
            <person name="Jungbluth S."/>
            <person name="Walsh D.A."/>
            <person name="Denef V.J."/>
            <person name="McMahon K.D."/>
            <person name="Konstantinidis K.T."/>
            <person name="Eloe-Fadrosh E.A."/>
            <person name="Kyrpides N.C."/>
            <person name="Woyke T."/>
        </authorList>
    </citation>
    <scope>NUCLEOTIDE SEQUENCE</scope>
    <source>
        <strain evidence="2">GVMAG-M-3300020166-18</strain>
    </source>
</reference>